<name>A0A0E0RC28_ORYRU</name>
<evidence type="ECO:0000256" key="1">
    <source>
        <dbReference type="SAM" id="MobiDB-lite"/>
    </source>
</evidence>
<protein>
    <submittedName>
        <fullName evidence="2">Uncharacterized protein</fullName>
    </submittedName>
</protein>
<dbReference type="Proteomes" id="UP000008022">
    <property type="component" value="Unassembled WGS sequence"/>
</dbReference>
<feature type="compositionally biased region" description="Polar residues" evidence="1">
    <location>
        <begin position="8"/>
        <end position="22"/>
    </location>
</feature>
<proteinExistence type="predicted"/>
<sequence length="78" mass="8525">MGLLSPSIWPTIQQPHRTSPSRTPDDGEGKSGAHGGGDDEGELHLLRCSFFLRPSVRLESSSASRRLIQRSHTHVCCS</sequence>
<dbReference type="HOGENOM" id="CLU_2626286_0_0_1"/>
<accession>A0A0E0RC28</accession>
<keyword evidence="3" id="KW-1185">Reference proteome</keyword>
<organism evidence="2 3">
    <name type="scientific">Oryza rufipogon</name>
    <name type="common">Brownbeard rice</name>
    <name type="synonym">Asian wild rice</name>
    <dbReference type="NCBI Taxonomy" id="4529"/>
    <lineage>
        <taxon>Eukaryota</taxon>
        <taxon>Viridiplantae</taxon>
        <taxon>Streptophyta</taxon>
        <taxon>Embryophyta</taxon>
        <taxon>Tracheophyta</taxon>
        <taxon>Spermatophyta</taxon>
        <taxon>Magnoliopsida</taxon>
        <taxon>Liliopsida</taxon>
        <taxon>Poales</taxon>
        <taxon>Poaceae</taxon>
        <taxon>BOP clade</taxon>
        <taxon>Oryzoideae</taxon>
        <taxon>Oryzeae</taxon>
        <taxon>Oryzinae</taxon>
        <taxon>Oryza</taxon>
    </lineage>
</organism>
<feature type="region of interest" description="Disordered" evidence="1">
    <location>
        <begin position="1"/>
        <end position="40"/>
    </location>
</feature>
<evidence type="ECO:0000313" key="3">
    <source>
        <dbReference type="Proteomes" id="UP000008022"/>
    </source>
</evidence>
<dbReference type="EnsemblPlants" id="ORUFI11G24670.1">
    <property type="protein sequence ID" value="ORUFI11G24670.1"/>
    <property type="gene ID" value="ORUFI11G24670"/>
</dbReference>
<evidence type="ECO:0000313" key="2">
    <source>
        <dbReference type="EnsemblPlants" id="ORUFI11G24670.1"/>
    </source>
</evidence>
<reference evidence="2" key="2">
    <citation type="submission" date="2015-06" db="UniProtKB">
        <authorList>
            <consortium name="EnsemblPlants"/>
        </authorList>
    </citation>
    <scope>IDENTIFICATION</scope>
</reference>
<reference evidence="3" key="1">
    <citation type="submission" date="2013-06" db="EMBL/GenBank/DDBJ databases">
        <authorList>
            <person name="Zhao Q."/>
        </authorList>
    </citation>
    <scope>NUCLEOTIDE SEQUENCE</scope>
    <source>
        <strain evidence="3">cv. W1943</strain>
    </source>
</reference>
<dbReference type="Gramene" id="ORUFI11G24670.1">
    <property type="protein sequence ID" value="ORUFI11G24670.1"/>
    <property type="gene ID" value="ORUFI11G24670"/>
</dbReference>
<dbReference type="AlphaFoldDB" id="A0A0E0RC28"/>